<proteinExistence type="inferred from homology"/>
<dbReference type="EMBL" id="PKPP01001799">
    <property type="protein sequence ID" value="PWA79836.1"/>
    <property type="molecule type" value="Genomic_DNA"/>
</dbReference>
<dbReference type="OrthoDB" id="1461976at2759"/>
<sequence>MVATDDLKLFKRVSILNPPFGYNDLKRAIPPHCFTKSLKCLLYLLSYEILLICTLYYVASNYIHTLPKVIAYIAWPFYWIYQGLTLGRLWSIGHDCSHHSFSGCVTITIMLTPILWNMMRIISLNASQIACTREIIDNPIGFVFMILFKFILEFPLYLIINYGGRKYEGLACHFYPQSVLFKDSQRPKVFLSDVGVLVFIYAYYRIMMTQGSIWVFNLYGGPWVIMCGVLLVLTYLQHTHPSVPHYDSTEWSWIRGALSTVDRDVGFMIVKNKTDNHVVHHLFPAIPSYHAHEATEAIKPILGGYYNYDGTPILKAFWREMKECVYVESDNYDDDKKKSSGVYWFRKTRQRNGLSPDSTTESTTKIPQQKQIPQLPHESTTKADSTISTTSTCFTSITRKQYHNKAVKTHKLNSKIPQTAALLDYKQSSINKAVSQQALQPLQQTLQPYQETLHHRTTNHINKHYTTEPPTISTNTTPQNHQSTKQYHNKH</sequence>
<evidence type="ECO:0000256" key="4">
    <source>
        <dbReference type="SAM" id="MobiDB-lite"/>
    </source>
</evidence>
<feature type="compositionally biased region" description="Polar residues" evidence="4">
    <location>
        <begin position="479"/>
        <end position="491"/>
    </location>
</feature>
<gene>
    <name evidence="7" type="ORF">CTI12_AA201360</name>
</gene>
<dbReference type="GO" id="GO:0006629">
    <property type="term" value="P:lipid metabolic process"/>
    <property type="evidence" value="ECO:0007669"/>
    <property type="project" value="InterPro"/>
</dbReference>
<feature type="compositionally biased region" description="Polar residues" evidence="4">
    <location>
        <begin position="351"/>
        <end position="362"/>
    </location>
</feature>
<feature type="compositionally biased region" description="Low complexity" evidence="4">
    <location>
        <begin position="363"/>
        <end position="374"/>
    </location>
</feature>
<comment type="caution">
    <text evidence="7">The sequence shown here is derived from an EMBL/GenBank/DDBJ whole genome shotgun (WGS) entry which is preliminary data.</text>
</comment>
<dbReference type="GO" id="GO:0016491">
    <property type="term" value="F:oxidoreductase activity"/>
    <property type="evidence" value="ECO:0007669"/>
    <property type="project" value="UniProtKB-KW"/>
</dbReference>
<evidence type="ECO:0000256" key="3">
    <source>
        <dbReference type="ARBA" id="ARBA00023002"/>
    </source>
</evidence>
<feature type="region of interest" description="Disordered" evidence="4">
    <location>
        <begin position="464"/>
        <end position="491"/>
    </location>
</feature>
<protein>
    <submittedName>
        <fullName evidence="7">Fatty acid conjugase FAC2 B</fullName>
    </submittedName>
</protein>
<keyword evidence="5" id="KW-0472">Membrane</keyword>
<evidence type="ECO:0000313" key="7">
    <source>
        <dbReference type="EMBL" id="PWA79836.1"/>
    </source>
</evidence>
<comment type="subcellular location">
    <subcellularLocation>
        <location evidence="1">Membrane</location>
    </subcellularLocation>
</comment>
<feature type="domain" description="Fatty acid desaturase" evidence="6">
    <location>
        <begin position="179"/>
        <end position="306"/>
    </location>
</feature>
<keyword evidence="8" id="KW-1185">Reference proteome</keyword>
<dbReference type="Pfam" id="PF00487">
    <property type="entry name" value="FA_desaturase"/>
    <property type="match status" value="1"/>
</dbReference>
<evidence type="ECO:0000313" key="8">
    <source>
        <dbReference type="Proteomes" id="UP000245207"/>
    </source>
</evidence>
<name>A0A2U1P253_ARTAN</name>
<dbReference type="AlphaFoldDB" id="A0A2U1P253"/>
<comment type="similarity">
    <text evidence="2">Belongs to the fatty acid desaturase type 1 family.</text>
</comment>
<dbReference type="Proteomes" id="UP000245207">
    <property type="component" value="Unassembled WGS sequence"/>
</dbReference>
<accession>A0A2U1P253</accession>
<organism evidence="7 8">
    <name type="scientific">Artemisia annua</name>
    <name type="common">Sweet wormwood</name>
    <dbReference type="NCBI Taxonomy" id="35608"/>
    <lineage>
        <taxon>Eukaryota</taxon>
        <taxon>Viridiplantae</taxon>
        <taxon>Streptophyta</taxon>
        <taxon>Embryophyta</taxon>
        <taxon>Tracheophyta</taxon>
        <taxon>Spermatophyta</taxon>
        <taxon>Magnoliopsida</taxon>
        <taxon>eudicotyledons</taxon>
        <taxon>Gunneridae</taxon>
        <taxon>Pentapetalae</taxon>
        <taxon>asterids</taxon>
        <taxon>campanulids</taxon>
        <taxon>Asterales</taxon>
        <taxon>Asteraceae</taxon>
        <taxon>Asteroideae</taxon>
        <taxon>Anthemideae</taxon>
        <taxon>Artemisiinae</taxon>
        <taxon>Artemisia</taxon>
    </lineage>
</organism>
<feature type="transmembrane region" description="Helical" evidence="5">
    <location>
        <begin position="41"/>
        <end position="63"/>
    </location>
</feature>
<evidence type="ECO:0000256" key="5">
    <source>
        <dbReference type="SAM" id="Phobius"/>
    </source>
</evidence>
<dbReference type="PANTHER" id="PTHR32100">
    <property type="entry name" value="OMEGA-6 FATTY ACID DESATURASE, CHLOROPLASTIC"/>
    <property type="match status" value="1"/>
</dbReference>
<feature type="transmembrane region" description="Helical" evidence="5">
    <location>
        <begin position="139"/>
        <end position="160"/>
    </location>
</feature>
<keyword evidence="3" id="KW-0560">Oxidoreductase</keyword>
<dbReference type="GO" id="GO:0016020">
    <property type="term" value="C:membrane"/>
    <property type="evidence" value="ECO:0007669"/>
    <property type="project" value="UniProtKB-SubCell"/>
</dbReference>
<evidence type="ECO:0000259" key="6">
    <source>
        <dbReference type="Pfam" id="PF00487"/>
    </source>
</evidence>
<feature type="transmembrane region" description="Helical" evidence="5">
    <location>
        <begin position="189"/>
        <end position="207"/>
    </location>
</feature>
<feature type="transmembrane region" description="Helical" evidence="5">
    <location>
        <begin position="101"/>
        <end position="119"/>
    </location>
</feature>
<feature type="transmembrane region" description="Helical" evidence="5">
    <location>
        <begin position="213"/>
        <end position="236"/>
    </location>
</feature>
<evidence type="ECO:0000256" key="2">
    <source>
        <dbReference type="ARBA" id="ARBA00009295"/>
    </source>
</evidence>
<dbReference type="InterPro" id="IPR005804">
    <property type="entry name" value="FA_desaturase_dom"/>
</dbReference>
<evidence type="ECO:0000256" key="1">
    <source>
        <dbReference type="ARBA" id="ARBA00004370"/>
    </source>
</evidence>
<keyword evidence="5" id="KW-0812">Transmembrane</keyword>
<dbReference type="STRING" id="35608.A0A2U1P253"/>
<feature type="compositionally biased region" description="Low complexity" evidence="4">
    <location>
        <begin position="467"/>
        <end position="478"/>
    </location>
</feature>
<feature type="transmembrane region" description="Helical" evidence="5">
    <location>
        <begin position="69"/>
        <end position="89"/>
    </location>
</feature>
<reference evidence="7 8" key="1">
    <citation type="journal article" date="2018" name="Mol. Plant">
        <title>The genome of Artemisia annua provides insight into the evolution of Asteraceae family and artemisinin biosynthesis.</title>
        <authorList>
            <person name="Shen Q."/>
            <person name="Zhang L."/>
            <person name="Liao Z."/>
            <person name="Wang S."/>
            <person name="Yan T."/>
            <person name="Shi P."/>
            <person name="Liu M."/>
            <person name="Fu X."/>
            <person name="Pan Q."/>
            <person name="Wang Y."/>
            <person name="Lv Z."/>
            <person name="Lu X."/>
            <person name="Zhang F."/>
            <person name="Jiang W."/>
            <person name="Ma Y."/>
            <person name="Chen M."/>
            <person name="Hao X."/>
            <person name="Li L."/>
            <person name="Tang Y."/>
            <person name="Lv G."/>
            <person name="Zhou Y."/>
            <person name="Sun X."/>
            <person name="Brodelius P.E."/>
            <person name="Rose J.K.C."/>
            <person name="Tang K."/>
        </authorList>
    </citation>
    <scope>NUCLEOTIDE SEQUENCE [LARGE SCALE GENOMIC DNA]</scope>
    <source>
        <strain evidence="8">cv. Huhao1</strain>
        <tissue evidence="7">Leaf</tissue>
    </source>
</reference>
<dbReference type="InterPro" id="IPR012171">
    <property type="entry name" value="Fatty_acid_desaturase"/>
</dbReference>
<keyword evidence="5" id="KW-1133">Transmembrane helix</keyword>
<feature type="region of interest" description="Disordered" evidence="4">
    <location>
        <begin position="351"/>
        <end position="386"/>
    </location>
</feature>